<accession>A0AAV6YBD5</accession>
<keyword evidence="2" id="KW-1185">Reference proteome</keyword>
<dbReference type="AlphaFoldDB" id="A0AAV6YBD5"/>
<evidence type="ECO:0000313" key="1">
    <source>
        <dbReference type="EMBL" id="KAG8534904.1"/>
    </source>
</evidence>
<reference evidence="1" key="1">
    <citation type="thesis" date="2020" institute="ProQuest LLC" country="789 East Eisenhower Parkway, Ann Arbor, MI, USA">
        <title>Comparative Genomics and Chromosome Evolution.</title>
        <authorList>
            <person name="Mudd A.B."/>
        </authorList>
    </citation>
    <scope>NUCLEOTIDE SEQUENCE</scope>
    <source>
        <strain evidence="1">237g6f4</strain>
        <tissue evidence="1">Blood</tissue>
    </source>
</reference>
<proteinExistence type="predicted"/>
<evidence type="ECO:0000313" key="2">
    <source>
        <dbReference type="Proteomes" id="UP000824782"/>
    </source>
</evidence>
<gene>
    <name evidence="1" type="ORF">GDO81_029983</name>
</gene>
<name>A0AAV6YBD5_ENGPU</name>
<sequence>MVHVGAGSLRYFFCTEVLNCRSAWVIILILSSSPSQRQPIPDHPFQKMYPNHIQKAWMWYLLRGKTWHNNLDFFSSQQILHGCPL</sequence>
<comment type="caution">
    <text evidence="1">The sequence shown here is derived from an EMBL/GenBank/DDBJ whole genome shotgun (WGS) entry which is preliminary data.</text>
</comment>
<organism evidence="1 2">
    <name type="scientific">Engystomops pustulosus</name>
    <name type="common">Tungara frog</name>
    <name type="synonym">Physalaemus pustulosus</name>
    <dbReference type="NCBI Taxonomy" id="76066"/>
    <lineage>
        <taxon>Eukaryota</taxon>
        <taxon>Metazoa</taxon>
        <taxon>Chordata</taxon>
        <taxon>Craniata</taxon>
        <taxon>Vertebrata</taxon>
        <taxon>Euteleostomi</taxon>
        <taxon>Amphibia</taxon>
        <taxon>Batrachia</taxon>
        <taxon>Anura</taxon>
        <taxon>Neobatrachia</taxon>
        <taxon>Hyloidea</taxon>
        <taxon>Leptodactylidae</taxon>
        <taxon>Leiuperinae</taxon>
        <taxon>Engystomops</taxon>
    </lineage>
</organism>
<dbReference type="Proteomes" id="UP000824782">
    <property type="component" value="Unassembled WGS sequence"/>
</dbReference>
<dbReference type="EMBL" id="WNYA01086433">
    <property type="protein sequence ID" value="KAG8534904.1"/>
    <property type="molecule type" value="Genomic_DNA"/>
</dbReference>
<protein>
    <submittedName>
        <fullName evidence="1">Uncharacterized protein</fullName>
    </submittedName>
</protein>